<feature type="signal peptide" evidence="1">
    <location>
        <begin position="1"/>
        <end position="18"/>
    </location>
</feature>
<feature type="domain" description="YtkA-like" evidence="2">
    <location>
        <begin position="32"/>
        <end position="113"/>
    </location>
</feature>
<proteinExistence type="predicted"/>
<dbReference type="PROSITE" id="PS51257">
    <property type="entry name" value="PROKAR_LIPOPROTEIN"/>
    <property type="match status" value="1"/>
</dbReference>
<dbReference type="InterPro" id="IPR032693">
    <property type="entry name" value="YtkA-like_dom"/>
</dbReference>
<dbReference type="Pfam" id="PF13115">
    <property type="entry name" value="YtkA"/>
    <property type="match status" value="1"/>
</dbReference>
<evidence type="ECO:0000313" key="3">
    <source>
        <dbReference type="EMBL" id="HIV74501.1"/>
    </source>
</evidence>
<evidence type="ECO:0000259" key="2">
    <source>
        <dbReference type="Pfam" id="PF13115"/>
    </source>
</evidence>
<keyword evidence="1" id="KW-0732">Signal</keyword>
<reference evidence="3" key="2">
    <citation type="submission" date="2021-04" db="EMBL/GenBank/DDBJ databases">
        <authorList>
            <person name="Gilroy R."/>
        </authorList>
    </citation>
    <scope>NUCLEOTIDE SEQUENCE</scope>
    <source>
        <strain evidence="3">CHK169-2315</strain>
    </source>
</reference>
<organism evidence="3 4">
    <name type="scientific">Candidatus Pseudogracilibacillus intestinigallinarum</name>
    <dbReference type="NCBI Taxonomy" id="2838742"/>
    <lineage>
        <taxon>Bacteria</taxon>
        <taxon>Bacillati</taxon>
        <taxon>Bacillota</taxon>
        <taxon>Bacilli</taxon>
        <taxon>Bacillales</taxon>
        <taxon>Bacillaceae</taxon>
        <taxon>Pseudogracilibacillus</taxon>
    </lineage>
</organism>
<dbReference type="Proteomes" id="UP000823937">
    <property type="component" value="Unassembled WGS sequence"/>
</dbReference>
<evidence type="ECO:0000256" key="1">
    <source>
        <dbReference type="SAM" id="SignalP"/>
    </source>
</evidence>
<dbReference type="EMBL" id="DXHX01000079">
    <property type="protein sequence ID" value="HIV74501.1"/>
    <property type="molecule type" value="Genomic_DNA"/>
</dbReference>
<dbReference type="Gene3D" id="2.60.40.10">
    <property type="entry name" value="Immunoglobulins"/>
    <property type="match status" value="1"/>
</dbReference>
<evidence type="ECO:0000313" key="4">
    <source>
        <dbReference type="Proteomes" id="UP000823937"/>
    </source>
</evidence>
<dbReference type="AlphaFoldDB" id="A0A9D1TJI0"/>
<protein>
    <submittedName>
        <fullName evidence="3">FixH family protein</fullName>
    </submittedName>
</protein>
<comment type="caution">
    <text evidence="3">The sequence shown here is derived from an EMBL/GenBank/DDBJ whole genome shotgun (WGS) entry which is preliminary data.</text>
</comment>
<feature type="chain" id="PRO_5039439143" evidence="1">
    <location>
        <begin position="19"/>
        <end position="130"/>
    </location>
</feature>
<reference evidence="3" key="1">
    <citation type="journal article" date="2021" name="PeerJ">
        <title>Extensive microbial diversity within the chicken gut microbiome revealed by metagenomics and culture.</title>
        <authorList>
            <person name="Gilroy R."/>
            <person name="Ravi A."/>
            <person name="Getino M."/>
            <person name="Pursley I."/>
            <person name="Horton D.L."/>
            <person name="Alikhan N.F."/>
            <person name="Baker D."/>
            <person name="Gharbi K."/>
            <person name="Hall N."/>
            <person name="Watson M."/>
            <person name="Adriaenssens E.M."/>
            <person name="Foster-Nyarko E."/>
            <person name="Jarju S."/>
            <person name="Secka A."/>
            <person name="Antonio M."/>
            <person name="Oren A."/>
            <person name="Chaudhuri R.R."/>
            <person name="La Ragione R."/>
            <person name="Hildebrand F."/>
            <person name="Pallen M.J."/>
        </authorList>
    </citation>
    <scope>NUCLEOTIDE SEQUENCE</scope>
    <source>
        <strain evidence="3">CHK169-2315</strain>
    </source>
</reference>
<accession>A0A9D1TJI0</accession>
<name>A0A9D1TJI0_9BACI</name>
<gene>
    <name evidence="3" type="ORF">H9895_05385</name>
</gene>
<dbReference type="InterPro" id="IPR013783">
    <property type="entry name" value="Ig-like_fold"/>
</dbReference>
<sequence>MKKRLLLLFLLPAVLLFACSNENEHANHDSEELADLDVQFILPETVEAGETVEFLAEVTYGGEAEKDAEVKFEVWESGDEENSVTFEATNNEDGTYTADHTFEEAGTYEMYAHTDANHLHTMPKKEVTVE</sequence>